<evidence type="ECO:0000256" key="1">
    <source>
        <dbReference type="SAM" id="SignalP"/>
    </source>
</evidence>
<gene>
    <name evidence="2" type="ORF">QJT80_10420</name>
</gene>
<dbReference type="KEGG" id="tdu:QJT80_10420"/>
<dbReference type="Proteomes" id="UP001300672">
    <property type="component" value="Chromosome"/>
</dbReference>
<dbReference type="Gene3D" id="2.60.120.380">
    <property type="match status" value="1"/>
</dbReference>
<keyword evidence="1" id="KW-0732">Signal</keyword>
<reference evidence="2" key="1">
    <citation type="journal article" date="2023" name="Int. J. Mol. Sci.">
        <title>Metagenomics Revealed a New Genus 'Candidatus Thiocaldithrix dubininis' gen. nov., sp. nov. and a New Species 'Candidatus Thiothrix putei' sp. nov. in the Family Thiotrichaceae, Some Members of Which Have Traits of Both Na+- and H+-Motive Energetics.</title>
        <authorList>
            <person name="Ravin N.V."/>
            <person name="Muntyan M.S."/>
            <person name="Smolyakov D.D."/>
            <person name="Rudenko T.S."/>
            <person name="Beletsky A.V."/>
            <person name="Mardanov A.V."/>
            <person name="Grabovich M.Y."/>
        </authorList>
    </citation>
    <scope>NUCLEOTIDE SEQUENCE</scope>
    <source>
        <strain evidence="2">GKL-01</strain>
    </source>
</reference>
<sequence length="134" mass="14839">MRKLISLLTLSGIVLTTHAADIVSDQQPIRLTFPPGETSITVSGSMKDKADQVLYVLRIREAQTLDIEQINENLHYVSTTLTNAKQQEVGTSDSPCQNSRHLSNSAAGDYILKVKQCAKAEPWQGSFKLKIKVR</sequence>
<organism evidence="2">
    <name type="scientific">Candidatus Thiocaldithrix dubininis</name>
    <dbReference type="NCBI Taxonomy" id="3080823"/>
    <lineage>
        <taxon>Bacteria</taxon>
        <taxon>Pseudomonadati</taxon>
        <taxon>Pseudomonadota</taxon>
        <taxon>Gammaproteobacteria</taxon>
        <taxon>Thiotrichales</taxon>
        <taxon>Thiotrichaceae</taxon>
        <taxon>Candidatus Thiocaldithrix</taxon>
    </lineage>
</organism>
<evidence type="ECO:0000313" key="2">
    <source>
        <dbReference type="EMBL" id="WGZ89914.1"/>
    </source>
</evidence>
<proteinExistence type="predicted"/>
<dbReference type="AlphaFoldDB" id="A0AA95H7W4"/>
<reference evidence="2" key="2">
    <citation type="submission" date="2023-04" db="EMBL/GenBank/DDBJ databases">
        <authorList>
            <person name="Beletskiy A.V."/>
            <person name="Mardanov A.V."/>
            <person name="Ravin N.V."/>
        </authorList>
    </citation>
    <scope>NUCLEOTIDE SEQUENCE</scope>
    <source>
        <strain evidence="2">GKL-01</strain>
    </source>
</reference>
<accession>A0AA95H7W4</accession>
<feature type="chain" id="PRO_5041740172" evidence="1">
    <location>
        <begin position="20"/>
        <end position="134"/>
    </location>
</feature>
<protein>
    <submittedName>
        <fullName evidence="2">Uncharacterized protein</fullName>
    </submittedName>
</protein>
<feature type="signal peptide" evidence="1">
    <location>
        <begin position="1"/>
        <end position="19"/>
    </location>
</feature>
<dbReference type="EMBL" id="CP124755">
    <property type="protein sequence ID" value="WGZ89914.1"/>
    <property type="molecule type" value="Genomic_DNA"/>
</dbReference>
<name>A0AA95H7W4_9GAMM</name>